<dbReference type="InterPro" id="IPR036259">
    <property type="entry name" value="MFS_trans_sf"/>
</dbReference>
<dbReference type="InterPro" id="IPR011701">
    <property type="entry name" value="MFS"/>
</dbReference>
<protein>
    <submittedName>
        <fullName evidence="5">Permease</fullName>
    </submittedName>
</protein>
<organism evidence="5 6">
    <name type="scientific">Moritella marina ATCC 15381</name>
    <dbReference type="NCBI Taxonomy" id="1202962"/>
    <lineage>
        <taxon>Bacteria</taxon>
        <taxon>Pseudomonadati</taxon>
        <taxon>Pseudomonadota</taxon>
        <taxon>Gammaproteobacteria</taxon>
        <taxon>Alteromonadales</taxon>
        <taxon>Moritellaceae</taxon>
        <taxon>Moritella</taxon>
    </lineage>
</organism>
<keyword evidence="2 4" id="KW-1133">Transmembrane helix</keyword>
<evidence type="ECO:0000256" key="4">
    <source>
        <dbReference type="SAM" id="Phobius"/>
    </source>
</evidence>
<dbReference type="Proteomes" id="UP000327424">
    <property type="component" value="Chromosome"/>
</dbReference>
<dbReference type="OrthoDB" id="6214263at2"/>
<evidence type="ECO:0000313" key="6">
    <source>
        <dbReference type="Proteomes" id="UP000327424"/>
    </source>
</evidence>
<feature type="transmembrane region" description="Helical" evidence="4">
    <location>
        <begin position="33"/>
        <end position="56"/>
    </location>
</feature>
<feature type="transmembrane region" description="Helical" evidence="4">
    <location>
        <begin position="163"/>
        <end position="186"/>
    </location>
</feature>
<feature type="transmembrane region" description="Helical" evidence="4">
    <location>
        <begin position="68"/>
        <end position="90"/>
    </location>
</feature>
<accession>A0A5J6WPS9</accession>
<feature type="transmembrane region" description="Helical" evidence="4">
    <location>
        <begin position="300"/>
        <end position="318"/>
    </location>
</feature>
<feature type="transmembrane region" description="Helical" evidence="4">
    <location>
        <begin position="384"/>
        <end position="401"/>
    </location>
</feature>
<keyword evidence="1 4" id="KW-0812">Transmembrane</keyword>
<dbReference type="KEGG" id="mmaa:FR932_14205"/>
<name>A0A5J6WPS9_MORMI</name>
<feature type="transmembrane region" description="Helical" evidence="4">
    <location>
        <begin position="234"/>
        <end position="253"/>
    </location>
</feature>
<evidence type="ECO:0000313" key="5">
    <source>
        <dbReference type="EMBL" id="QFI38925.1"/>
    </source>
</evidence>
<dbReference type="GO" id="GO:0022857">
    <property type="term" value="F:transmembrane transporter activity"/>
    <property type="evidence" value="ECO:0007669"/>
    <property type="project" value="InterPro"/>
</dbReference>
<dbReference type="Pfam" id="PF07690">
    <property type="entry name" value="MFS_1"/>
    <property type="match status" value="1"/>
</dbReference>
<evidence type="ECO:0000256" key="1">
    <source>
        <dbReference type="ARBA" id="ARBA00022692"/>
    </source>
</evidence>
<dbReference type="EMBL" id="CP044399">
    <property type="protein sequence ID" value="QFI38925.1"/>
    <property type="molecule type" value="Genomic_DNA"/>
</dbReference>
<keyword evidence="6" id="KW-1185">Reference proteome</keyword>
<proteinExistence type="predicted"/>
<feature type="transmembrane region" description="Helical" evidence="4">
    <location>
        <begin position="273"/>
        <end position="293"/>
    </location>
</feature>
<feature type="transmembrane region" description="Helical" evidence="4">
    <location>
        <begin position="324"/>
        <end position="343"/>
    </location>
</feature>
<dbReference type="SUPFAM" id="SSF103473">
    <property type="entry name" value="MFS general substrate transporter"/>
    <property type="match status" value="1"/>
</dbReference>
<gene>
    <name evidence="5" type="ORF">FR932_14205</name>
</gene>
<sequence length="425" mass="46462">MKVIVGLSCWVLGALQGAILILVPVMMDQGEMTAWMIAIPLALGTFIFVIGSGYWGRWLDRCVVNQRPLSLVLALILFGFMLSQLSFLSLLESNQLTGTNLIVGLCFSRVLHGMFCSGVIPTAQLWLAQKDKQGEKLIWVTISTNMGRVTAPLLTFVPLNVTYFSLWFVLFITFLACISCFFLMYYQRDNKQLNFLSSPKYRLADGYVGATTATVSTAGSTAVITDTLARFGSTIMMTAFFITLFSSQLQFSLGPILSANGVLTAFQASAMTAQLLLSASISALFSLFVLYKLLIRSTPLFLSFITLSFALGTVLLVLDIQLMLSVILISSALAMAPVWYTATAMGSTETRKARVSASISQAHTLGNAFGALLAGLLLTWNSDYLFLGFAILMVLIVLGWLRLYRQSAPLNNAVVNLPRQSVIEK</sequence>
<feature type="transmembrane region" description="Helical" evidence="4">
    <location>
        <begin position="355"/>
        <end position="378"/>
    </location>
</feature>
<evidence type="ECO:0000256" key="2">
    <source>
        <dbReference type="ARBA" id="ARBA00022989"/>
    </source>
</evidence>
<dbReference type="Gene3D" id="1.20.1250.20">
    <property type="entry name" value="MFS general substrate transporter like domains"/>
    <property type="match status" value="1"/>
</dbReference>
<evidence type="ECO:0000256" key="3">
    <source>
        <dbReference type="ARBA" id="ARBA00023136"/>
    </source>
</evidence>
<dbReference type="AlphaFoldDB" id="A0A5J6WPS9"/>
<dbReference type="RefSeq" id="WP_019441566.1">
    <property type="nucleotide sequence ID" value="NZ_ALOE01000019.1"/>
</dbReference>
<reference evidence="5 6" key="1">
    <citation type="submission" date="2019-09" db="EMBL/GenBank/DDBJ databases">
        <title>Hybrid Assembly of the complete Genome of the Deep-Sea Bacterium Moritella marina from long Nanopore and Illumina reads.</title>
        <authorList>
            <person name="Magin S."/>
            <person name="Georgoulis A."/>
            <person name="Papadimitriou K."/>
            <person name="Iliakis G."/>
            <person name="Vorgias C.E."/>
        </authorList>
    </citation>
    <scope>NUCLEOTIDE SEQUENCE [LARGE SCALE GENOMIC DNA]</scope>
    <source>
        <strain evidence="5 6">MP-1</strain>
    </source>
</reference>
<keyword evidence="3 4" id="KW-0472">Membrane</keyword>